<accession>A0A9D1CVJ6</accession>
<name>A0A9D1CVJ6_9FIRM</name>
<comment type="caution">
    <text evidence="11">The sequence shown here is derived from an EMBL/GenBank/DDBJ whole genome shotgun (WGS) entry which is preliminary data.</text>
</comment>
<sequence length="227" mass="24322">MPVVFFNVEPEADGLAAAPGNYYVGAKAEDSGVMQGEALVNYWNTVEGADRNGDGVMQYVMIMGDPGHQDSILRTEYSVNTIKEAGIEVEELAVDTANWARAEGQDVMARILAAHDDIEAVICNNDEMALGAIEALKAAGYLVDGGTFIPVVGVDCNEEARIAIEEGTMYASVFNDAKSQADAVVKLCKLIANGEEPTSENLGYTMDGQYVWIPYVPVTIDNLDTIG</sequence>
<evidence type="ECO:0000256" key="9">
    <source>
        <dbReference type="ARBA" id="ARBA00034344"/>
    </source>
</evidence>
<dbReference type="Gene3D" id="3.40.50.2300">
    <property type="match status" value="1"/>
</dbReference>
<protein>
    <recommendedName>
        <fullName evidence="9">D-galactose/methyl-galactoside binding periplasmic protein MglB</fullName>
    </recommendedName>
</protein>
<evidence type="ECO:0000256" key="8">
    <source>
        <dbReference type="ARBA" id="ARBA00034323"/>
    </source>
</evidence>
<dbReference type="GO" id="GO:0030288">
    <property type="term" value="C:outer membrane-bounded periplasmic space"/>
    <property type="evidence" value="ECO:0007669"/>
    <property type="project" value="TreeGrafter"/>
</dbReference>
<dbReference type="InterPro" id="IPR028082">
    <property type="entry name" value="Peripla_BP_I"/>
</dbReference>
<comment type="subunit">
    <text evidence="8">The ABC transporter complex is composed of one ATP-binding protein (MglA), two transmembrane proteins (MglC) and a solute-binding protein (MglB).</text>
</comment>
<dbReference type="Proteomes" id="UP000824260">
    <property type="component" value="Unassembled WGS sequence"/>
</dbReference>
<evidence type="ECO:0000256" key="1">
    <source>
        <dbReference type="ARBA" id="ARBA00004196"/>
    </source>
</evidence>
<keyword evidence="5" id="KW-0732">Signal</keyword>
<dbReference type="PANTHER" id="PTHR30036">
    <property type="entry name" value="D-XYLOSE-BINDING PERIPLASMIC PROTEIN"/>
    <property type="match status" value="1"/>
</dbReference>
<evidence type="ECO:0000259" key="10">
    <source>
        <dbReference type="Pfam" id="PF13407"/>
    </source>
</evidence>
<dbReference type="InterPro" id="IPR025997">
    <property type="entry name" value="SBP_2_dom"/>
</dbReference>
<reference evidence="11" key="2">
    <citation type="journal article" date="2021" name="PeerJ">
        <title>Extensive microbial diversity within the chicken gut microbiome revealed by metagenomics and culture.</title>
        <authorList>
            <person name="Gilroy R."/>
            <person name="Ravi A."/>
            <person name="Getino M."/>
            <person name="Pursley I."/>
            <person name="Horton D.L."/>
            <person name="Alikhan N.F."/>
            <person name="Baker D."/>
            <person name="Gharbi K."/>
            <person name="Hall N."/>
            <person name="Watson M."/>
            <person name="Adriaenssens E.M."/>
            <person name="Foster-Nyarko E."/>
            <person name="Jarju S."/>
            <person name="Secka A."/>
            <person name="Antonio M."/>
            <person name="Oren A."/>
            <person name="Chaudhuri R.R."/>
            <person name="La Ragione R."/>
            <person name="Hildebrand F."/>
            <person name="Pallen M.J."/>
        </authorList>
    </citation>
    <scope>NUCLEOTIDE SEQUENCE</scope>
    <source>
        <strain evidence="11">ChiSjej6B24-2974</strain>
    </source>
</reference>
<evidence type="ECO:0000313" key="12">
    <source>
        <dbReference type="Proteomes" id="UP000824260"/>
    </source>
</evidence>
<dbReference type="EMBL" id="DVFZ01000018">
    <property type="protein sequence ID" value="HIQ81801.1"/>
    <property type="molecule type" value="Genomic_DNA"/>
</dbReference>
<evidence type="ECO:0000256" key="2">
    <source>
        <dbReference type="ARBA" id="ARBA00022448"/>
    </source>
</evidence>
<evidence type="ECO:0000256" key="3">
    <source>
        <dbReference type="ARBA" id="ARBA00022597"/>
    </source>
</evidence>
<dbReference type="AlphaFoldDB" id="A0A9D1CVJ6"/>
<proteinExistence type="predicted"/>
<evidence type="ECO:0000256" key="5">
    <source>
        <dbReference type="ARBA" id="ARBA00022729"/>
    </source>
</evidence>
<keyword evidence="3" id="KW-0762">Sugar transport</keyword>
<dbReference type="CDD" id="cd01539">
    <property type="entry name" value="PBP1_GGBP"/>
    <property type="match status" value="1"/>
</dbReference>
<dbReference type="InterPro" id="IPR044085">
    <property type="entry name" value="MglB-like_PBP1"/>
</dbReference>
<dbReference type="GO" id="GO:0046872">
    <property type="term" value="F:metal ion binding"/>
    <property type="evidence" value="ECO:0007669"/>
    <property type="project" value="UniProtKB-KW"/>
</dbReference>
<dbReference type="InterPro" id="IPR050555">
    <property type="entry name" value="Bact_Solute-Bind_Prot2"/>
</dbReference>
<gene>
    <name evidence="11" type="ORF">IAA52_01725</name>
</gene>
<keyword evidence="2" id="KW-0813">Transport</keyword>
<evidence type="ECO:0000256" key="7">
    <source>
        <dbReference type="ARBA" id="ARBA00022837"/>
    </source>
</evidence>
<dbReference type="GO" id="GO:0030246">
    <property type="term" value="F:carbohydrate binding"/>
    <property type="evidence" value="ECO:0007669"/>
    <property type="project" value="InterPro"/>
</dbReference>
<organism evidence="11 12">
    <name type="scientific">Candidatus Pullichristensenella stercorigallinarum</name>
    <dbReference type="NCBI Taxonomy" id="2840909"/>
    <lineage>
        <taxon>Bacteria</taxon>
        <taxon>Bacillati</taxon>
        <taxon>Bacillota</taxon>
        <taxon>Clostridia</taxon>
        <taxon>Candidatus Pullichristensenella</taxon>
    </lineage>
</organism>
<keyword evidence="6" id="KW-0574">Periplasm</keyword>
<evidence type="ECO:0000256" key="6">
    <source>
        <dbReference type="ARBA" id="ARBA00022764"/>
    </source>
</evidence>
<reference evidence="11" key="1">
    <citation type="submission" date="2020-10" db="EMBL/GenBank/DDBJ databases">
        <authorList>
            <person name="Gilroy R."/>
        </authorList>
    </citation>
    <scope>NUCLEOTIDE SEQUENCE</scope>
    <source>
        <strain evidence="11">ChiSjej6B24-2974</strain>
    </source>
</reference>
<keyword evidence="4" id="KW-0479">Metal-binding</keyword>
<dbReference type="PANTHER" id="PTHR30036:SF2">
    <property type="entry name" value="D-GALACTOSE_METHYL-GALACTOSIDE BINDING PERIPLASMIC PROTEIN MGLB"/>
    <property type="match status" value="1"/>
</dbReference>
<dbReference type="SUPFAM" id="SSF53822">
    <property type="entry name" value="Periplasmic binding protein-like I"/>
    <property type="match status" value="1"/>
</dbReference>
<dbReference type="Pfam" id="PF13407">
    <property type="entry name" value="Peripla_BP_4"/>
    <property type="match status" value="1"/>
</dbReference>
<keyword evidence="7" id="KW-0106">Calcium</keyword>
<evidence type="ECO:0000256" key="4">
    <source>
        <dbReference type="ARBA" id="ARBA00022723"/>
    </source>
</evidence>
<comment type="subcellular location">
    <subcellularLocation>
        <location evidence="1">Cell envelope</location>
    </subcellularLocation>
</comment>
<feature type="domain" description="Periplasmic binding protein" evidence="10">
    <location>
        <begin position="2"/>
        <end position="196"/>
    </location>
</feature>
<evidence type="ECO:0000313" key="11">
    <source>
        <dbReference type="EMBL" id="HIQ81801.1"/>
    </source>
</evidence>